<evidence type="ECO:0000313" key="8">
    <source>
        <dbReference type="Proteomes" id="UP001415857"/>
    </source>
</evidence>
<dbReference type="Proteomes" id="UP001415857">
    <property type="component" value="Unassembled WGS sequence"/>
</dbReference>
<evidence type="ECO:0000256" key="1">
    <source>
        <dbReference type="ARBA" id="ARBA00022481"/>
    </source>
</evidence>
<name>A0AAP0R4B2_LIQFO</name>
<evidence type="ECO:0000256" key="4">
    <source>
        <dbReference type="ARBA" id="ARBA00023289"/>
    </source>
</evidence>
<accession>A0AAP0R4B2</accession>
<comment type="caution">
    <text evidence="7">The sequence shown here is derived from an EMBL/GenBank/DDBJ whole genome shotgun (WGS) entry which is preliminary data.</text>
</comment>
<proteinExistence type="inferred from homology"/>
<dbReference type="SUPFAM" id="SSF55008">
    <property type="entry name" value="HMA, heavy metal-associated domain"/>
    <property type="match status" value="1"/>
</dbReference>
<gene>
    <name evidence="7" type="ORF">L1049_025335</name>
</gene>
<dbReference type="PROSITE" id="PS50846">
    <property type="entry name" value="HMA_2"/>
    <property type="match status" value="1"/>
</dbReference>
<dbReference type="InterPro" id="IPR006121">
    <property type="entry name" value="HMA_dom"/>
</dbReference>
<dbReference type="InterPro" id="IPR051863">
    <property type="entry name" value="HIPP"/>
</dbReference>
<sequence>MSKKTVLKVNINCQKCQRGVLQAVTKLTGIDQISVDGEKGTLTVIGDADTVCIVKQIRKMGKVAAIISVGPPKPPEPAKPKPPEPPLPPCCNDCQLVAIGFVPYDVRPCSIL</sequence>
<evidence type="ECO:0000259" key="6">
    <source>
        <dbReference type="PROSITE" id="PS50846"/>
    </source>
</evidence>
<keyword evidence="4" id="KW-0636">Prenylation</keyword>
<keyword evidence="3" id="KW-0449">Lipoprotein</keyword>
<organism evidence="7 8">
    <name type="scientific">Liquidambar formosana</name>
    <name type="common">Formosan gum</name>
    <dbReference type="NCBI Taxonomy" id="63359"/>
    <lineage>
        <taxon>Eukaryota</taxon>
        <taxon>Viridiplantae</taxon>
        <taxon>Streptophyta</taxon>
        <taxon>Embryophyta</taxon>
        <taxon>Tracheophyta</taxon>
        <taxon>Spermatophyta</taxon>
        <taxon>Magnoliopsida</taxon>
        <taxon>eudicotyledons</taxon>
        <taxon>Gunneridae</taxon>
        <taxon>Pentapetalae</taxon>
        <taxon>Saxifragales</taxon>
        <taxon>Altingiaceae</taxon>
        <taxon>Liquidambar</taxon>
    </lineage>
</organism>
<keyword evidence="1" id="KW-0488">Methylation</keyword>
<dbReference type="InterPro" id="IPR036163">
    <property type="entry name" value="HMA_dom_sf"/>
</dbReference>
<dbReference type="PANTHER" id="PTHR45811">
    <property type="entry name" value="COPPER TRANSPORT PROTEIN FAMILY-RELATED"/>
    <property type="match status" value="1"/>
</dbReference>
<evidence type="ECO:0000256" key="3">
    <source>
        <dbReference type="ARBA" id="ARBA00023288"/>
    </source>
</evidence>
<dbReference type="GO" id="GO:0046872">
    <property type="term" value="F:metal ion binding"/>
    <property type="evidence" value="ECO:0007669"/>
    <property type="project" value="UniProtKB-KW"/>
</dbReference>
<evidence type="ECO:0000256" key="2">
    <source>
        <dbReference type="ARBA" id="ARBA00022723"/>
    </source>
</evidence>
<comment type="similarity">
    <text evidence="5">Belongs to the HIPP family.</text>
</comment>
<keyword evidence="8" id="KW-1185">Reference proteome</keyword>
<protein>
    <recommendedName>
        <fullName evidence="6">HMA domain-containing protein</fullName>
    </recommendedName>
</protein>
<dbReference type="Gene3D" id="3.30.70.100">
    <property type="match status" value="1"/>
</dbReference>
<keyword evidence="2" id="KW-0479">Metal-binding</keyword>
<feature type="domain" description="HMA" evidence="6">
    <location>
        <begin position="2"/>
        <end position="65"/>
    </location>
</feature>
<evidence type="ECO:0000313" key="7">
    <source>
        <dbReference type="EMBL" id="KAK9265741.1"/>
    </source>
</evidence>
<evidence type="ECO:0000256" key="5">
    <source>
        <dbReference type="ARBA" id="ARBA00024045"/>
    </source>
</evidence>
<reference evidence="7 8" key="1">
    <citation type="journal article" date="2024" name="Plant J.">
        <title>Genome sequences and population genomics reveal climatic adaptation and genomic divergence between two closely related sweetgum species.</title>
        <authorList>
            <person name="Xu W.Q."/>
            <person name="Ren C.Q."/>
            <person name="Zhang X.Y."/>
            <person name="Comes H.P."/>
            <person name="Liu X.H."/>
            <person name="Li Y.G."/>
            <person name="Kettle C.J."/>
            <person name="Jalonen R."/>
            <person name="Gaisberger H."/>
            <person name="Ma Y.Z."/>
            <person name="Qiu Y.X."/>
        </authorList>
    </citation>
    <scope>NUCLEOTIDE SEQUENCE [LARGE SCALE GENOMIC DNA]</scope>
    <source>
        <strain evidence="7">Hangzhou</strain>
    </source>
</reference>
<dbReference type="AlphaFoldDB" id="A0AAP0R4B2"/>
<dbReference type="EMBL" id="JBBPBK010000327">
    <property type="protein sequence ID" value="KAK9265741.1"/>
    <property type="molecule type" value="Genomic_DNA"/>
</dbReference>
<dbReference type="PANTHER" id="PTHR45811:SF33">
    <property type="entry name" value="HEAVY METAL-ASSOCIATED ISOPRENYLATED PLANT PROTEIN 2-RELATED"/>
    <property type="match status" value="1"/>
</dbReference>
<dbReference type="Pfam" id="PF00403">
    <property type="entry name" value="HMA"/>
    <property type="match status" value="1"/>
</dbReference>